<evidence type="ECO:0000313" key="3">
    <source>
        <dbReference type="Proteomes" id="UP000557307"/>
    </source>
</evidence>
<organism evidence="2 3">
    <name type="scientific">Rhabdobacter roseus</name>
    <dbReference type="NCBI Taxonomy" id="1655419"/>
    <lineage>
        <taxon>Bacteria</taxon>
        <taxon>Pseudomonadati</taxon>
        <taxon>Bacteroidota</taxon>
        <taxon>Cytophagia</taxon>
        <taxon>Cytophagales</taxon>
        <taxon>Cytophagaceae</taxon>
        <taxon>Rhabdobacter</taxon>
    </lineage>
</organism>
<name>A0A840TLF1_9BACT</name>
<dbReference type="AlphaFoldDB" id="A0A840TLF1"/>
<keyword evidence="3" id="KW-1185">Reference proteome</keyword>
<evidence type="ECO:0000256" key="1">
    <source>
        <dbReference type="SAM" id="MobiDB-lite"/>
    </source>
</evidence>
<dbReference type="RefSeq" id="WP_184174974.1">
    <property type="nucleotide sequence ID" value="NZ_JACHGF010000004.1"/>
</dbReference>
<proteinExistence type="predicted"/>
<feature type="compositionally biased region" description="Basic and acidic residues" evidence="1">
    <location>
        <begin position="123"/>
        <end position="138"/>
    </location>
</feature>
<evidence type="ECO:0000313" key="2">
    <source>
        <dbReference type="EMBL" id="MBB5285036.1"/>
    </source>
</evidence>
<gene>
    <name evidence="2" type="ORF">HNQ92_003184</name>
</gene>
<comment type="caution">
    <text evidence="2">The sequence shown here is derived from an EMBL/GenBank/DDBJ whole genome shotgun (WGS) entry which is preliminary data.</text>
</comment>
<dbReference type="Proteomes" id="UP000557307">
    <property type="component" value="Unassembled WGS sequence"/>
</dbReference>
<reference evidence="2 3" key="1">
    <citation type="submission" date="2020-08" db="EMBL/GenBank/DDBJ databases">
        <title>Genomic Encyclopedia of Type Strains, Phase IV (KMG-IV): sequencing the most valuable type-strain genomes for metagenomic binning, comparative biology and taxonomic classification.</title>
        <authorList>
            <person name="Goeker M."/>
        </authorList>
    </citation>
    <scope>NUCLEOTIDE SEQUENCE [LARGE SCALE GENOMIC DNA]</scope>
    <source>
        <strain evidence="2 3">DSM 105074</strain>
    </source>
</reference>
<protein>
    <submittedName>
        <fullName evidence="2">Uncharacterized protein</fullName>
    </submittedName>
</protein>
<dbReference type="EMBL" id="JACHGF010000004">
    <property type="protein sequence ID" value="MBB5285036.1"/>
    <property type="molecule type" value="Genomic_DNA"/>
</dbReference>
<sequence>MAKRKVTTNKGWFTEGNEARRIKNSDLELLVDQYCEHLSRGYSKHTFAPCDYRTIEQNATESQAERVRSAAAKGLGVWERIVQSAAFGLPTNLINGGSIEPNKVNTALLIFTMKNKLGAMEQGEEKRKSEGDKEDQPTRQHAFTVILPNDEGVSVELDLSNIGAADEKEA</sequence>
<feature type="region of interest" description="Disordered" evidence="1">
    <location>
        <begin position="120"/>
        <end position="145"/>
    </location>
</feature>
<accession>A0A840TLF1</accession>